<dbReference type="AlphaFoldDB" id="A0A913XB33"/>
<evidence type="ECO:0000313" key="2">
    <source>
        <dbReference type="EnsemblMetazoa" id="XP_020901741.1"/>
    </source>
</evidence>
<dbReference type="CDD" id="cd17039">
    <property type="entry name" value="Ubl_ubiquitin_like"/>
    <property type="match status" value="1"/>
</dbReference>
<proteinExistence type="predicted"/>
<dbReference type="SUPFAM" id="SSF56399">
    <property type="entry name" value="ADP-ribosylation"/>
    <property type="match status" value="1"/>
</dbReference>
<dbReference type="Proteomes" id="UP000887567">
    <property type="component" value="Unplaced"/>
</dbReference>
<name>A0A913XB33_EXADI</name>
<dbReference type="SMART" id="SM00213">
    <property type="entry name" value="UBQ"/>
    <property type="match status" value="1"/>
</dbReference>
<dbReference type="Gene3D" id="3.10.20.90">
    <property type="entry name" value="Phosphatidylinositol 3-kinase Catalytic Subunit, Chain A, domain 1"/>
    <property type="match status" value="1"/>
</dbReference>
<dbReference type="PANTHER" id="PTHR36649:SF28">
    <property type="entry name" value="UBIQUITIN-LIKE DOMAIN-CONTAINING PROTEIN"/>
    <property type="match status" value="1"/>
</dbReference>
<sequence length="318" mass="35449">MSMSEADLELISAGFTAIVGFQVVPPSRGHGLPKLTVQELFNCTYTPRSLKHVDPGKVFEINVKSITGSSFTVEVTYSHTIADIKANIEIKQNIPAKDIRLMFDGKPVEDDQSVLDLGIPSGGVLYLLVRLRGGGPDFQLDLDQFDPSYNFDFTSEEDDGQVFVRGGKVYKRPYGWRRFAVQALGRYENDIWLGPNGIRTQEAQGEWPVCYHGTNLQSARAIMDSGFKIGAGDRFGKAVYSSPSLDMVERLYAQRFEHEGSTFKIALQNRINPSPGHFVIIPAEQTGVGAEYWLSPHHDAKKKIDDLRPYGLLFKKVS</sequence>
<dbReference type="GeneID" id="110240287"/>
<dbReference type="RefSeq" id="XP_020901741.1">
    <property type="nucleotide sequence ID" value="XM_021046082.2"/>
</dbReference>
<dbReference type="PRINTS" id="PR00348">
    <property type="entry name" value="UBIQUITIN"/>
</dbReference>
<dbReference type="PANTHER" id="PTHR36649">
    <property type="entry name" value="UBIQUITIN-LIKE DOMAIN-CONTAINING PROTEIN"/>
    <property type="match status" value="1"/>
</dbReference>
<feature type="domain" description="Ubiquitin-like" evidence="1">
    <location>
        <begin position="59"/>
        <end position="134"/>
    </location>
</feature>
<evidence type="ECO:0000259" key="1">
    <source>
        <dbReference type="PROSITE" id="PS50053"/>
    </source>
</evidence>
<dbReference type="PROSITE" id="PS50053">
    <property type="entry name" value="UBIQUITIN_2"/>
    <property type="match status" value="1"/>
</dbReference>
<dbReference type="KEGG" id="epa:110240287"/>
<protein>
    <recommendedName>
        <fullName evidence="1">Ubiquitin-like domain-containing protein</fullName>
    </recommendedName>
</protein>
<dbReference type="InterPro" id="IPR029071">
    <property type="entry name" value="Ubiquitin-like_domsf"/>
</dbReference>
<evidence type="ECO:0000313" key="3">
    <source>
        <dbReference type="Proteomes" id="UP000887567"/>
    </source>
</evidence>
<dbReference type="InterPro" id="IPR000626">
    <property type="entry name" value="Ubiquitin-like_dom"/>
</dbReference>
<dbReference type="InterPro" id="IPR019956">
    <property type="entry name" value="Ubiquitin_dom"/>
</dbReference>
<dbReference type="SUPFAM" id="SSF54236">
    <property type="entry name" value="Ubiquitin-like"/>
    <property type="match status" value="1"/>
</dbReference>
<dbReference type="Pfam" id="PF00240">
    <property type="entry name" value="ubiquitin"/>
    <property type="match status" value="1"/>
</dbReference>
<reference evidence="2" key="1">
    <citation type="submission" date="2022-11" db="UniProtKB">
        <authorList>
            <consortium name="EnsemblMetazoa"/>
        </authorList>
    </citation>
    <scope>IDENTIFICATION</scope>
</reference>
<dbReference type="OMA" id="TASHNCK"/>
<dbReference type="OrthoDB" id="428577at2759"/>
<keyword evidence="3" id="KW-1185">Reference proteome</keyword>
<organism evidence="2 3">
    <name type="scientific">Exaiptasia diaphana</name>
    <name type="common">Tropical sea anemone</name>
    <name type="synonym">Aiptasia pulchella</name>
    <dbReference type="NCBI Taxonomy" id="2652724"/>
    <lineage>
        <taxon>Eukaryota</taxon>
        <taxon>Metazoa</taxon>
        <taxon>Cnidaria</taxon>
        <taxon>Anthozoa</taxon>
        <taxon>Hexacorallia</taxon>
        <taxon>Actiniaria</taxon>
        <taxon>Aiptasiidae</taxon>
        <taxon>Exaiptasia</taxon>
    </lineage>
</organism>
<accession>A0A913XB33</accession>
<dbReference type="Gene3D" id="3.90.175.10">
    <property type="entry name" value="Diphtheria Toxin, domain 1"/>
    <property type="match status" value="1"/>
</dbReference>
<dbReference type="EnsemblMetazoa" id="XM_021046082.2">
    <property type="protein sequence ID" value="XP_020901741.1"/>
    <property type="gene ID" value="LOC110240287"/>
</dbReference>